<evidence type="ECO:0008006" key="5">
    <source>
        <dbReference type="Google" id="ProtNLM"/>
    </source>
</evidence>
<name>A0A917RY65_9BACL</name>
<sequence>MTAAWMIFNFVLIILALYLILHLYQRIRVLEQKKTDRIMDDINEVFTAYLEDVRKENDRLASEVRNVMNKNTVIKEETEAQQNKTAASPFPEREEQAESPGFGQLLKEKIAEGPSEQNVDQVTDHTTAANEAGNLNPWVPPIEKIQDSLEESPFVQAVKLQKKGYTVHEIAKRLNRGEGEIELLLKFRNKVSR</sequence>
<protein>
    <recommendedName>
        <fullName evidence="5">Swarming motility protein SwrB</fullName>
    </recommendedName>
</protein>
<organism evidence="3 4">
    <name type="scientific">Sporolactobacillus putidus</name>
    <dbReference type="NCBI Taxonomy" id="492735"/>
    <lineage>
        <taxon>Bacteria</taxon>
        <taxon>Bacillati</taxon>
        <taxon>Bacillota</taxon>
        <taxon>Bacilli</taxon>
        <taxon>Bacillales</taxon>
        <taxon>Sporolactobacillaceae</taxon>
        <taxon>Sporolactobacillus</taxon>
    </lineage>
</organism>
<keyword evidence="2" id="KW-0812">Transmembrane</keyword>
<evidence type="ECO:0000256" key="1">
    <source>
        <dbReference type="SAM" id="MobiDB-lite"/>
    </source>
</evidence>
<evidence type="ECO:0000256" key="2">
    <source>
        <dbReference type="SAM" id="Phobius"/>
    </source>
</evidence>
<dbReference type="Proteomes" id="UP000654670">
    <property type="component" value="Unassembled WGS sequence"/>
</dbReference>
<accession>A0A917RY65</accession>
<keyword evidence="2" id="KW-1133">Transmembrane helix</keyword>
<keyword evidence="4" id="KW-1185">Reference proteome</keyword>
<feature type="transmembrane region" description="Helical" evidence="2">
    <location>
        <begin position="6"/>
        <end position="24"/>
    </location>
</feature>
<reference evidence="3" key="2">
    <citation type="submission" date="2020-09" db="EMBL/GenBank/DDBJ databases">
        <authorList>
            <person name="Sun Q."/>
            <person name="Ohkuma M."/>
        </authorList>
    </citation>
    <scope>NUCLEOTIDE SEQUENCE</scope>
    <source>
        <strain evidence="3">JCM 15325</strain>
    </source>
</reference>
<feature type="region of interest" description="Disordered" evidence="1">
    <location>
        <begin position="77"/>
        <end position="98"/>
    </location>
</feature>
<proteinExistence type="predicted"/>
<gene>
    <name evidence="3" type="ORF">GCM10007968_04820</name>
</gene>
<evidence type="ECO:0000313" key="3">
    <source>
        <dbReference type="EMBL" id="GGL43968.1"/>
    </source>
</evidence>
<keyword evidence="2" id="KW-0472">Membrane</keyword>
<comment type="caution">
    <text evidence="3">The sequence shown here is derived from an EMBL/GenBank/DDBJ whole genome shotgun (WGS) entry which is preliminary data.</text>
</comment>
<evidence type="ECO:0000313" key="4">
    <source>
        <dbReference type="Proteomes" id="UP000654670"/>
    </source>
</evidence>
<dbReference type="RefSeq" id="WP_188801486.1">
    <property type="nucleotide sequence ID" value="NZ_BMOK01000002.1"/>
</dbReference>
<dbReference type="EMBL" id="BMOK01000002">
    <property type="protein sequence ID" value="GGL43968.1"/>
    <property type="molecule type" value="Genomic_DNA"/>
</dbReference>
<dbReference type="AlphaFoldDB" id="A0A917RY65"/>
<reference evidence="3" key="1">
    <citation type="journal article" date="2014" name="Int. J. Syst. Evol. Microbiol.">
        <title>Complete genome sequence of Corynebacterium casei LMG S-19264T (=DSM 44701T), isolated from a smear-ripened cheese.</title>
        <authorList>
            <consortium name="US DOE Joint Genome Institute (JGI-PGF)"/>
            <person name="Walter F."/>
            <person name="Albersmeier A."/>
            <person name="Kalinowski J."/>
            <person name="Ruckert C."/>
        </authorList>
    </citation>
    <scope>NUCLEOTIDE SEQUENCE</scope>
    <source>
        <strain evidence="3">JCM 15325</strain>
    </source>
</reference>